<evidence type="ECO:0000313" key="2">
    <source>
        <dbReference type="EMBL" id="CAG5058606.1"/>
    </source>
</evidence>
<feature type="compositionally biased region" description="Basic and acidic residues" evidence="1">
    <location>
        <begin position="55"/>
        <end position="66"/>
    </location>
</feature>
<accession>A0A8S3Y8Q7</accession>
<organism evidence="2 3">
    <name type="scientific">Parnassius apollo</name>
    <name type="common">Apollo butterfly</name>
    <name type="synonym">Papilio apollo</name>
    <dbReference type="NCBI Taxonomy" id="110799"/>
    <lineage>
        <taxon>Eukaryota</taxon>
        <taxon>Metazoa</taxon>
        <taxon>Ecdysozoa</taxon>
        <taxon>Arthropoda</taxon>
        <taxon>Hexapoda</taxon>
        <taxon>Insecta</taxon>
        <taxon>Pterygota</taxon>
        <taxon>Neoptera</taxon>
        <taxon>Endopterygota</taxon>
        <taxon>Lepidoptera</taxon>
        <taxon>Glossata</taxon>
        <taxon>Ditrysia</taxon>
        <taxon>Papilionoidea</taxon>
        <taxon>Papilionidae</taxon>
        <taxon>Parnassiinae</taxon>
        <taxon>Parnassini</taxon>
        <taxon>Parnassius</taxon>
        <taxon>Parnassius</taxon>
    </lineage>
</organism>
<proteinExistence type="predicted"/>
<sequence>MGPCCVRHEGRVGLLLHCGTSRSPLTSSRSPEDAEGGAGRGRGRRSTYMSAMVDGNRRANDKKNKGDSAAPASALRKQSYSLFLKQRAVLFSAKKWK</sequence>
<comment type="caution">
    <text evidence="2">The sequence shown here is derived from an EMBL/GenBank/DDBJ whole genome shotgun (WGS) entry which is preliminary data.</text>
</comment>
<protein>
    <submittedName>
        <fullName evidence="2">(apollo) hypothetical protein</fullName>
    </submittedName>
</protein>
<feature type="region of interest" description="Disordered" evidence="1">
    <location>
        <begin position="20"/>
        <end position="74"/>
    </location>
</feature>
<dbReference type="EMBL" id="CAJQZP010001679">
    <property type="protein sequence ID" value="CAG5058606.1"/>
    <property type="molecule type" value="Genomic_DNA"/>
</dbReference>
<dbReference type="OrthoDB" id="7451826at2759"/>
<keyword evidence="3" id="KW-1185">Reference proteome</keyword>
<gene>
    <name evidence="2" type="ORF">PAPOLLO_LOCUS27644</name>
</gene>
<dbReference type="Proteomes" id="UP000691718">
    <property type="component" value="Unassembled WGS sequence"/>
</dbReference>
<evidence type="ECO:0000313" key="3">
    <source>
        <dbReference type="Proteomes" id="UP000691718"/>
    </source>
</evidence>
<feature type="compositionally biased region" description="Low complexity" evidence="1">
    <location>
        <begin position="20"/>
        <end position="29"/>
    </location>
</feature>
<reference evidence="2" key="1">
    <citation type="submission" date="2021-04" db="EMBL/GenBank/DDBJ databases">
        <authorList>
            <person name="Tunstrom K."/>
        </authorList>
    </citation>
    <scope>NUCLEOTIDE SEQUENCE</scope>
</reference>
<dbReference type="AlphaFoldDB" id="A0A8S3Y8Q7"/>
<evidence type="ECO:0000256" key="1">
    <source>
        <dbReference type="SAM" id="MobiDB-lite"/>
    </source>
</evidence>
<name>A0A8S3Y8Q7_PARAO</name>